<reference evidence="2 3" key="1">
    <citation type="journal article" date="2019" name="Nat. Plants">
        <title>Genome sequencing of Musa balbisiana reveals subgenome evolution and function divergence in polyploid bananas.</title>
        <authorList>
            <person name="Yao X."/>
        </authorList>
    </citation>
    <scope>NUCLEOTIDE SEQUENCE [LARGE SCALE GENOMIC DNA]</scope>
    <source>
        <strain evidence="3">cv. DH-PKW</strain>
        <tissue evidence="2">Leaves</tissue>
    </source>
</reference>
<comment type="caution">
    <text evidence="2">The sequence shown here is derived from an EMBL/GenBank/DDBJ whole genome shotgun (WGS) entry which is preliminary data.</text>
</comment>
<dbReference type="AlphaFoldDB" id="A0A4S8JEX8"/>
<name>A0A4S8JEX8_MUSBA</name>
<proteinExistence type="predicted"/>
<evidence type="ECO:0000313" key="3">
    <source>
        <dbReference type="Proteomes" id="UP000317650"/>
    </source>
</evidence>
<feature type="compositionally biased region" description="Basic and acidic residues" evidence="1">
    <location>
        <begin position="1"/>
        <end position="10"/>
    </location>
</feature>
<organism evidence="2 3">
    <name type="scientific">Musa balbisiana</name>
    <name type="common">Banana</name>
    <dbReference type="NCBI Taxonomy" id="52838"/>
    <lineage>
        <taxon>Eukaryota</taxon>
        <taxon>Viridiplantae</taxon>
        <taxon>Streptophyta</taxon>
        <taxon>Embryophyta</taxon>
        <taxon>Tracheophyta</taxon>
        <taxon>Spermatophyta</taxon>
        <taxon>Magnoliopsida</taxon>
        <taxon>Liliopsida</taxon>
        <taxon>Zingiberales</taxon>
        <taxon>Musaceae</taxon>
        <taxon>Musa</taxon>
    </lineage>
</organism>
<gene>
    <name evidence="2" type="ORF">C4D60_Mb07t11970</name>
</gene>
<sequence length="97" mass="11249">MAEEQRRCSGEEEEGGRSTSSFSSSVTEKGKRISGGTERYDRRSLFPLHRRREGVDSHQFRYLVSFFFAEGNETLSSLRPAFFFHCGTEVRKDEERC</sequence>
<dbReference type="EMBL" id="PYDT01000005">
    <property type="protein sequence ID" value="THU60371.1"/>
    <property type="molecule type" value="Genomic_DNA"/>
</dbReference>
<feature type="compositionally biased region" description="Low complexity" evidence="1">
    <location>
        <begin position="17"/>
        <end position="27"/>
    </location>
</feature>
<accession>A0A4S8JEX8</accession>
<evidence type="ECO:0000256" key="1">
    <source>
        <dbReference type="SAM" id="MobiDB-lite"/>
    </source>
</evidence>
<dbReference type="Proteomes" id="UP000317650">
    <property type="component" value="Chromosome 7"/>
</dbReference>
<feature type="region of interest" description="Disordered" evidence="1">
    <location>
        <begin position="1"/>
        <end position="36"/>
    </location>
</feature>
<protein>
    <submittedName>
        <fullName evidence="2">Uncharacterized protein</fullName>
    </submittedName>
</protein>
<evidence type="ECO:0000313" key="2">
    <source>
        <dbReference type="EMBL" id="THU60371.1"/>
    </source>
</evidence>
<keyword evidence="3" id="KW-1185">Reference proteome</keyword>